<keyword evidence="2" id="KW-1185">Reference proteome</keyword>
<evidence type="ECO:0000313" key="1">
    <source>
        <dbReference type="EMBL" id="ATX76934.1"/>
    </source>
</evidence>
<proteinExistence type="predicted"/>
<dbReference type="AlphaFoldDB" id="A0A2K8KUE6"/>
<accession>A0A2K8KUE6</accession>
<reference evidence="1 2" key="1">
    <citation type="journal article" date="2017" name="Environ. Microbiol.">
        <title>Genomic and physiological analyses of 'Reinekea forsetii' reveal a versatile opportunistic lifestyle during spring algae blooms.</title>
        <authorList>
            <person name="Avci B."/>
            <person name="Hahnke R.L."/>
            <person name="Chafee M."/>
            <person name="Fischer T."/>
            <person name="Gruber-Vodicka H."/>
            <person name="Tegetmeyer H.E."/>
            <person name="Harder J."/>
            <person name="Fuchs B.M."/>
            <person name="Amann R.I."/>
            <person name="Teeling H."/>
        </authorList>
    </citation>
    <scope>NUCLEOTIDE SEQUENCE [LARGE SCALE GENOMIC DNA]</scope>
    <source>
        <strain evidence="1 2">Hel1_31_D35</strain>
    </source>
</reference>
<organism evidence="1 2">
    <name type="scientific">Reinekea forsetii</name>
    <dbReference type="NCBI Taxonomy" id="1336806"/>
    <lineage>
        <taxon>Bacteria</taxon>
        <taxon>Pseudomonadati</taxon>
        <taxon>Pseudomonadota</taxon>
        <taxon>Gammaproteobacteria</taxon>
        <taxon>Oceanospirillales</taxon>
        <taxon>Saccharospirillaceae</taxon>
        <taxon>Reinekea</taxon>
    </lineage>
</organism>
<evidence type="ECO:0000313" key="2">
    <source>
        <dbReference type="Proteomes" id="UP000229757"/>
    </source>
</evidence>
<gene>
    <name evidence="1" type="ORF">REIFOR_01796</name>
</gene>
<sequence length="101" mass="11535">MVPLNRLLIQPTVQLSWIEQHRRIEFVLDAALQALFSRLWLLYQADSADTVPAFLTSASAQSFNLIDDDRLFALLVGADFIQQKHPQFRVELGQANLVWAI</sequence>
<dbReference type="EMBL" id="CP011797">
    <property type="protein sequence ID" value="ATX76934.1"/>
    <property type="molecule type" value="Genomic_DNA"/>
</dbReference>
<dbReference type="KEGG" id="rfo:REIFOR_01796"/>
<protein>
    <submittedName>
        <fullName evidence="1">Uncharacterized protein</fullName>
    </submittedName>
</protein>
<dbReference type="Proteomes" id="UP000229757">
    <property type="component" value="Chromosome"/>
</dbReference>
<name>A0A2K8KUE6_9GAMM</name>